<reference evidence="8" key="1">
    <citation type="submission" date="2017-09" db="EMBL/GenBank/DDBJ databases">
        <title>Depth-based differentiation of microbial function through sediment-hosted aquifers and enrichment of novel symbionts in the deep terrestrial subsurface.</title>
        <authorList>
            <person name="Probst A.J."/>
            <person name="Ladd B."/>
            <person name="Jarett J.K."/>
            <person name="Geller-Mcgrath D.E."/>
            <person name="Sieber C.M.K."/>
            <person name="Emerson J.B."/>
            <person name="Anantharaman K."/>
            <person name="Thomas B.C."/>
            <person name="Malmstrom R."/>
            <person name="Stieglmeier M."/>
            <person name="Klingl A."/>
            <person name="Woyke T."/>
            <person name="Ryan C.M."/>
            <person name="Banfield J.F."/>
        </authorList>
    </citation>
    <scope>NUCLEOTIDE SEQUENCE [LARGE SCALE GENOMIC DNA]</scope>
</reference>
<organism evidence="7 8">
    <name type="scientific">Candidatus Doudnabacteria bacterium CG10_big_fil_rev_8_21_14_0_10_41_10</name>
    <dbReference type="NCBI Taxonomy" id="1974551"/>
    <lineage>
        <taxon>Bacteria</taxon>
        <taxon>Candidatus Doudnaibacteriota</taxon>
    </lineage>
</organism>
<accession>A0A2H0VG03</accession>
<gene>
    <name evidence="7" type="ORF">COT91_02500</name>
</gene>
<evidence type="ECO:0000256" key="4">
    <source>
        <dbReference type="ARBA" id="ARBA00022989"/>
    </source>
</evidence>
<dbReference type="GO" id="GO:0051301">
    <property type="term" value="P:cell division"/>
    <property type="evidence" value="ECO:0007669"/>
    <property type="project" value="UniProtKB-KW"/>
</dbReference>
<keyword evidence="3 6" id="KW-0812">Transmembrane</keyword>
<feature type="transmembrane region" description="Helical" evidence="6">
    <location>
        <begin position="59"/>
        <end position="82"/>
    </location>
</feature>
<name>A0A2H0VG03_9BACT</name>
<dbReference type="Proteomes" id="UP000230557">
    <property type="component" value="Unassembled WGS sequence"/>
</dbReference>
<proteinExistence type="predicted"/>
<evidence type="ECO:0000256" key="3">
    <source>
        <dbReference type="ARBA" id="ARBA00022692"/>
    </source>
</evidence>
<comment type="caution">
    <text evidence="7">The sequence shown here is derived from an EMBL/GenBank/DDBJ whole genome shotgun (WGS) entry which is preliminary data.</text>
</comment>
<evidence type="ECO:0000256" key="2">
    <source>
        <dbReference type="ARBA" id="ARBA00022618"/>
    </source>
</evidence>
<keyword evidence="1" id="KW-1003">Cell membrane</keyword>
<dbReference type="PANTHER" id="PTHR37820:SF1">
    <property type="entry name" value="CELL DIVISION PROTEIN FTSQ"/>
    <property type="match status" value="1"/>
</dbReference>
<evidence type="ECO:0000256" key="6">
    <source>
        <dbReference type="SAM" id="Phobius"/>
    </source>
</evidence>
<evidence type="ECO:0000256" key="5">
    <source>
        <dbReference type="ARBA" id="ARBA00023306"/>
    </source>
</evidence>
<dbReference type="GO" id="GO:0005886">
    <property type="term" value="C:plasma membrane"/>
    <property type="evidence" value="ECO:0007669"/>
    <property type="project" value="TreeGrafter"/>
</dbReference>
<evidence type="ECO:0000313" key="8">
    <source>
        <dbReference type="Proteomes" id="UP000230557"/>
    </source>
</evidence>
<evidence type="ECO:0000313" key="7">
    <source>
        <dbReference type="EMBL" id="PIR97220.1"/>
    </source>
</evidence>
<keyword evidence="2" id="KW-0132">Cell division</keyword>
<sequence length="322" mass="37661">MGLFSFKKSWQSRKKSARFRTRYFQQRITQARNYKRPTRIVPKAKTKISLRTLAFKLTFYKIIFLGIVLTIGYFLIISNLFLVTEVNVLGNEQVQSDKIESWVEDAGESRVWKLVPRNHILLLSEKSLYSILSEKTPYIFDVTRVSRKGINKIEITVEERVPLAIWKTGEKFFYIDKLGIAYEQVVSGYATSTENYIQIEDITETPIIVGEDLKILQVIEFFNKAFLNWDKNITPGIDYIKIPGRFGQEIQFFSKEGWAVIFDISTEAYKQVQSLRLILDQEIPLDRRKEVAYIDLRIPNKAYYCFQGEPCSVIQTRNELVE</sequence>
<dbReference type="InterPro" id="IPR050487">
    <property type="entry name" value="FtsQ_DivIB"/>
</dbReference>
<keyword evidence="6" id="KW-0472">Membrane</keyword>
<keyword evidence="5" id="KW-0131">Cell cycle</keyword>
<keyword evidence="4 6" id="KW-1133">Transmembrane helix</keyword>
<evidence type="ECO:0008006" key="9">
    <source>
        <dbReference type="Google" id="ProtNLM"/>
    </source>
</evidence>
<dbReference type="PANTHER" id="PTHR37820">
    <property type="entry name" value="CELL DIVISION PROTEIN DIVIB"/>
    <property type="match status" value="1"/>
</dbReference>
<protein>
    <recommendedName>
        <fullName evidence="9">POTRA domain-containing protein</fullName>
    </recommendedName>
</protein>
<dbReference type="AlphaFoldDB" id="A0A2H0VG03"/>
<evidence type="ECO:0000256" key="1">
    <source>
        <dbReference type="ARBA" id="ARBA00022475"/>
    </source>
</evidence>
<dbReference type="EMBL" id="PFAJ01000035">
    <property type="protein sequence ID" value="PIR97220.1"/>
    <property type="molecule type" value="Genomic_DNA"/>
</dbReference>